<dbReference type="Proteomes" id="UP000290876">
    <property type="component" value="Chromosome"/>
</dbReference>
<reference evidence="1 2" key="1">
    <citation type="submission" date="2019-01" db="EMBL/GenBank/DDBJ databases">
        <authorList>
            <consortium name="Pathogen Informatics"/>
        </authorList>
    </citation>
    <scope>NUCLEOTIDE SEQUENCE [LARGE SCALE GENOMIC DNA]</scope>
    <source>
        <strain evidence="1 2">NCTC10184</strain>
    </source>
</reference>
<gene>
    <name evidence="1" type="ORF">NCTC10184_00185</name>
</gene>
<sequence length="208" mass="24675">MTQENMNLENLNLQDPVVKKVLARANCLLSNESFTALQNEFSNEEIVILAQKILELHNQKETFDKNLIAREVKFLRTFVPKNSQIFALINPWFKKINQILAKMNDTRPNYGWVILRNKDQSADFNQNFREMGDKHWDLALFCIINNLSLEQEELFLNNYDEYYLSYFENHKLLVSYYLVLLFNFCESIYGKGLNTKLFQKVKSKLQLK</sequence>
<proteinExistence type="predicted"/>
<dbReference type="OrthoDB" id="9803871at2"/>
<evidence type="ECO:0000313" key="1">
    <source>
        <dbReference type="EMBL" id="VEU77970.1"/>
    </source>
</evidence>
<name>A0A449B9W2_9BACT</name>
<keyword evidence="2" id="KW-1185">Reference proteome</keyword>
<protein>
    <submittedName>
        <fullName evidence="1">Uncharacterized protein</fullName>
    </submittedName>
</protein>
<evidence type="ECO:0000313" key="2">
    <source>
        <dbReference type="Proteomes" id="UP000290876"/>
    </source>
</evidence>
<organism evidence="1 2">
    <name type="scientific">Mycoplasmopsis columbinasalis</name>
    <dbReference type="NCBI Taxonomy" id="114880"/>
    <lineage>
        <taxon>Bacteria</taxon>
        <taxon>Bacillati</taxon>
        <taxon>Mycoplasmatota</taxon>
        <taxon>Mycoplasmoidales</taxon>
        <taxon>Metamycoplasmataceae</taxon>
        <taxon>Mycoplasmopsis</taxon>
    </lineage>
</organism>
<dbReference type="EMBL" id="LR215043">
    <property type="protein sequence ID" value="VEU77970.1"/>
    <property type="molecule type" value="Genomic_DNA"/>
</dbReference>
<dbReference type="AlphaFoldDB" id="A0A449B9W2"/>
<dbReference type="KEGG" id="mcob:NCTC10184_00185"/>
<dbReference type="RefSeq" id="WP_129622824.1">
    <property type="nucleotide sequence ID" value="NZ_LR215043.1"/>
</dbReference>
<accession>A0A449B9W2</accession>